<evidence type="ECO:0000256" key="2">
    <source>
        <dbReference type="ARBA" id="ARBA00004637"/>
    </source>
</evidence>
<feature type="domain" description="Acyl-CoA oxidase/dehydrogenase middle" evidence="29">
    <location>
        <begin position="184"/>
        <end position="286"/>
    </location>
</feature>
<keyword evidence="6" id="KW-0285">Flavoprotein</keyword>
<dbReference type="Pfam" id="PF02771">
    <property type="entry name" value="Acyl-CoA_dh_N"/>
    <property type="match status" value="2"/>
</dbReference>
<evidence type="ECO:0000256" key="5">
    <source>
        <dbReference type="ARBA" id="ARBA00022553"/>
    </source>
</evidence>
<dbReference type="Gene3D" id="1.20.140.10">
    <property type="entry name" value="Butyryl-CoA Dehydrogenase, subunit A, domain 3"/>
    <property type="match status" value="4"/>
</dbReference>
<evidence type="ECO:0000256" key="1">
    <source>
        <dbReference type="ARBA" id="ARBA00001974"/>
    </source>
</evidence>
<evidence type="ECO:0000256" key="20">
    <source>
        <dbReference type="ARBA" id="ARBA00046812"/>
    </source>
</evidence>
<keyword evidence="8" id="KW-0702">S-nitrosylation</keyword>
<keyword evidence="16" id="KW-0472">Membrane</keyword>
<evidence type="ECO:0000256" key="22">
    <source>
        <dbReference type="ARBA" id="ARBA00047916"/>
    </source>
</evidence>
<evidence type="ECO:0000256" key="7">
    <source>
        <dbReference type="ARBA" id="ARBA00022792"/>
    </source>
</evidence>
<evidence type="ECO:0000256" key="13">
    <source>
        <dbReference type="ARBA" id="ARBA00023002"/>
    </source>
</evidence>
<dbReference type="InterPro" id="IPR006089">
    <property type="entry name" value="Acyl-CoA_DH_CS"/>
</dbReference>
<evidence type="ECO:0000256" key="3">
    <source>
        <dbReference type="ARBA" id="ARBA00005198"/>
    </source>
</evidence>
<evidence type="ECO:0000256" key="14">
    <source>
        <dbReference type="ARBA" id="ARBA00023098"/>
    </source>
</evidence>
<evidence type="ECO:0000256" key="12">
    <source>
        <dbReference type="ARBA" id="ARBA00022990"/>
    </source>
</evidence>
<comment type="catalytic activity">
    <reaction evidence="27">
        <text>octadecanoyl-CoA + oxidized [electron-transfer flavoprotein] + H(+) = (2E)-octadecenoyl-CoA + reduced [electron-transfer flavoprotein]</text>
        <dbReference type="Rhea" id="RHEA:47240"/>
        <dbReference type="Rhea" id="RHEA-COMP:10685"/>
        <dbReference type="Rhea" id="RHEA-COMP:10686"/>
        <dbReference type="ChEBI" id="CHEBI:15378"/>
        <dbReference type="ChEBI" id="CHEBI:57394"/>
        <dbReference type="ChEBI" id="CHEBI:57692"/>
        <dbReference type="ChEBI" id="CHEBI:58307"/>
        <dbReference type="ChEBI" id="CHEBI:71412"/>
    </reaction>
    <physiologicalReaction direction="left-to-right" evidence="27">
        <dbReference type="Rhea" id="RHEA:47241"/>
    </physiologicalReaction>
</comment>
<comment type="catalytic activity">
    <reaction evidence="24">
        <text>tetradecanoyl-CoA + oxidized [electron-transfer flavoprotein] + H(+) = (2E)-tetradecenoyl-CoA + reduced [electron-transfer flavoprotein]</text>
        <dbReference type="Rhea" id="RHEA:47316"/>
        <dbReference type="Rhea" id="RHEA-COMP:10685"/>
        <dbReference type="Rhea" id="RHEA-COMP:10686"/>
        <dbReference type="ChEBI" id="CHEBI:15378"/>
        <dbReference type="ChEBI" id="CHEBI:57385"/>
        <dbReference type="ChEBI" id="CHEBI:57692"/>
        <dbReference type="ChEBI" id="CHEBI:58307"/>
        <dbReference type="ChEBI" id="CHEBI:61405"/>
    </reaction>
    <physiologicalReaction direction="left-to-right" evidence="24">
        <dbReference type="Rhea" id="RHEA:47317"/>
    </physiologicalReaction>
</comment>
<reference evidence="32 33" key="1">
    <citation type="journal article" date="2015" name="Nat. Commun.">
        <title>Lucilia cuprina genome unlocks parasitic fly biology to underpin future interventions.</title>
        <authorList>
            <person name="Anstead C.A."/>
            <person name="Korhonen P.K."/>
            <person name="Young N.D."/>
            <person name="Hall R.S."/>
            <person name="Jex A.R."/>
            <person name="Murali S.C."/>
            <person name="Hughes D.S."/>
            <person name="Lee S.F."/>
            <person name="Perry T."/>
            <person name="Stroehlein A.J."/>
            <person name="Ansell B.R."/>
            <person name="Breugelmans B."/>
            <person name="Hofmann A."/>
            <person name="Qu J."/>
            <person name="Dugan S."/>
            <person name="Lee S.L."/>
            <person name="Chao H."/>
            <person name="Dinh H."/>
            <person name="Han Y."/>
            <person name="Doddapaneni H.V."/>
            <person name="Worley K.C."/>
            <person name="Muzny D.M."/>
            <person name="Ioannidis P."/>
            <person name="Waterhouse R.M."/>
            <person name="Zdobnov E.M."/>
            <person name="James P.J."/>
            <person name="Bagnall N.H."/>
            <person name="Kotze A.C."/>
            <person name="Gibbs R.A."/>
            <person name="Richards S."/>
            <person name="Batterham P."/>
            <person name="Gasser R.B."/>
        </authorList>
    </citation>
    <scope>NUCLEOTIDE SEQUENCE [LARGE SCALE GENOMIC DNA]</scope>
    <source>
        <strain evidence="32 33">LS</strain>
        <tissue evidence="32">Full body</tissue>
    </source>
</reference>
<evidence type="ECO:0000256" key="26">
    <source>
        <dbReference type="ARBA" id="ARBA00049140"/>
    </source>
</evidence>
<comment type="pathway">
    <text evidence="3">Lipid metabolism; mitochondrial fatty acid beta-oxidation.</text>
</comment>
<comment type="catalytic activity">
    <reaction evidence="25">
        <text>a very-long-chain 2,3-saturated fatty acyl-CoA + oxidized [electron-transfer flavoprotein] + H(+) = a very-long-chain (2E)-enoyl-CoA + reduced [electron-transfer flavoprotein]</text>
        <dbReference type="Rhea" id="RHEA:19181"/>
        <dbReference type="Rhea" id="RHEA-COMP:10685"/>
        <dbReference type="Rhea" id="RHEA-COMP:10686"/>
        <dbReference type="ChEBI" id="CHEBI:15378"/>
        <dbReference type="ChEBI" id="CHEBI:57692"/>
        <dbReference type="ChEBI" id="CHEBI:58307"/>
        <dbReference type="ChEBI" id="CHEBI:83724"/>
        <dbReference type="ChEBI" id="CHEBI:83728"/>
        <dbReference type="EC" id="1.3.8.9"/>
    </reaction>
    <physiologicalReaction direction="left-to-right" evidence="25">
        <dbReference type="Rhea" id="RHEA:19182"/>
    </physiologicalReaction>
</comment>
<feature type="domain" description="Acyl-CoA dehydrogenase/oxidase N-terminal" evidence="30">
    <location>
        <begin position="84"/>
        <end position="180"/>
    </location>
</feature>
<evidence type="ECO:0000256" key="25">
    <source>
        <dbReference type="ARBA" id="ARBA00049050"/>
    </source>
</evidence>
<evidence type="ECO:0000259" key="31">
    <source>
        <dbReference type="Pfam" id="PF21343"/>
    </source>
</evidence>
<dbReference type="InterPro" id="IPR049448">
    <property type="entry name" value="ACAD9/ACADV-like_C"/>
</dbReference>
<dbReference type="PROSITE" id="PS00072">
    <property type="entry name" value="ACYL_COA_DH_1"/>
    <property type="match status" value="2"/>
</dbReference>
<evidence type="ECO:0000256" key="15">
    <source>
        <dbReference type="ARBA" id="ARBA00023128"/>
    </source>
</evidence>
<protein>
    <recommendedName>
        <fullName evidence="18">Very long-chain specific acyl-CoA dehydrogenase, mitochondrial</fullName>
        <ecNumber evidence="17">1.3.8.9</ecNumber>
    </recommendedName>
</protein>
<feature type="domain" description="Acyl-CoA dehydrogenase/oxidase N-terminal" evidence="30">
    <location>
        <begin position="702"/>
        <end position="804"/>
    </location>
</feature>
<feature type="domain" description="Acyl-CoA oxidase/dehydrogenase middle" evidence="29">
    <location>
        <begin position="809"/>
        <end position="911"/>
    </location>
</feature>
<dbReference type="Pfam" id="PF21343">
    <property type="entry name" value="ACAD9-ACADV_C"/>
    <property type="match status" value="2"/>
</dbReference>
<feature type="domain" description="Acyl-CoA dehydrogenase/oxidase C-terminal" evidence="28">
    <location>
        <begin position="923"/>
        <end position="1068"/>
    </location>
</feature>
<sequence length="1248" mass="137554">MLKIGKQVIQVPKTQYILRYSTAAVPKVKVQNEVKEDKKTNYSFMANIFRGNLVSLQVFPYPDVLSSEDKELTQSLTEPFIKFYEEVNNAAKSDEDGKTDEKTLDKLWELGGFGIQVPQEYGGLELNNTQYGRLGQIVGYHDLGLGVTLGAHQSIGFKGILLYGTPEQKAKYLPQVATGKVFAAFCLTEPSAGSDASSIKCKAVKSADGKHYILNGSKIWISNGGMADIFTVFAQTEVVDKVTGEKKEKPTGFIVERAFGGVTNGAPEKKMGIKASITTEVYFEDVKIPVENLLGEEGEGFKVAMNILNNGRFGMGATMSGTMKYCIEKAVDHVNNRVQFGKKLKEYEAIKEKIAQMNVLQYATESMAFTISQNMDSGSQDYHLEAAISKVFASEAAWYVCDEAIQILGGMGFMKETGLERVMRDLRIFRIFEGTNDILRLFVALTGIQYAGSHLKELQKAFKNPAANLGLIFKEASRRAASTVGIGGTDLSPFLVTELQAHGKATAECIDLFGQTVESLLIKYGKNIIHEQNILNRLADAAIDIYSMVVVLSRSSRAVQKQLITAEHEINMTKAWCYQANERCRTNLRNATSSQQILHYRQLSEIAKQITEAGGVNTTHENFKKMLKITKQVLIATKTPNLLRYSSAALPRTREQHEAKEDTKTNASFMANIFRGNLVAAQVFPYPDVLSPEDKDVTKSLKEPILRFYKEYNDPAKSDENCKTDDLALEQLWELGCFAAQVPQEYGGLGINNTQYGRLGQIVGYNDLGLAITLGAHQSIGFKGILLYGTPEQKAKYLPQVTTGRVYAAFALTEASAGSDASSIKCKAVKSADGKHYILNGTKIWISNGGFADIFTLFAQTEIVDKATGKKRDKVTAFIVERAFGGLTNGPPEKKMGINASSTTEIYLDNVKVPVENVLGEEGEGFKVAMNILNTGRYGMGAILSGSMKYCIEKAVDHVNNRIQFGKKLKEYEGIKEKLAYMSMLQYVTESMAFTISQNMDAGSQDYHLEAAISKVFASEAAWYVCDEAIQILGGMGYMKEAGLERVLRDLRIFRIFEGTNDILRLFVSLTGIQYAGSHLKELQKAFKNPAANLGLIFKEASRRAATTVGIGGTNLSPFIVNELQAHGQATAECIDLFGQTVESLLIKYGKNIINEQNILNRLANAAIDIFTMVVVLSRASRAVEKKLATAHLELNMTKAWCYQANGRCRTNLRNATAAQQLSHYKQLSEIAKTVTKCGGPKTTHVLE</sequence>
<evidence type="ECO:0000256" key="17">
    <source>
        <dbReference type="ARBA" id="ARBA00039034"/>
    </source>
</evidence>
<dbReference type="FunFam" id="1.10.540.10:FF:000001">
    <property type="entry name" value="Very long-chain-specific acyl-CoA dehydrogenase, mitochondrial"/>
    <property type="match status" value="2"/>
</dbReference>
<dbReference type="InterPro" id="IPR006091">
    <property type="entry name" value="Acyl-CoA_Oxase/DH_mid-dom"/>
</dbReference>
<keyword evidence="12" id="KW-0007">Acetylation</keyword>
<evidence type="ECO:0000256" key="6">
    <source>
        <dbReference type="ARBA" id="ARBA00022630"/>
    </source>
</evidence>
<dbReference type="GO" id="GO:0050660">
    <property type="term" value="F:flavin adenine dinucleotide binding"/>
    <property type="evidence" value="ECO:0007669"/>
    <property type="project" value="InterPro"/>
</dbReference>
<keyword evidence="5" id="KW-0597">Phosphoprotein</keyword>
<evidence type="ECO:0000256" key="18">
    <source>
        <dbReference type="ARBA" id="ARBA00040902"/>
    </source>
</evidence>
<dbReference type="OMA" id="MTKAWCY"/>
<keyword evidence="33" id="KW-1185">Reference proteome</keyword>
<dbReference type="GO" id="GO:0017099">
    <property type="term" value="F:very-long-chain fatty acyl-CoA dehydrogenase activity"/>
    <property type="evidence" value="ECO:0007669"/>
    <property type="project" value="UniProtKB-EC"/>
</dbReference>
<keyword evidence="7" id="KW-0999">Mitochondrion inner membrane</keyword>
<dbReference type="SUPFAM" id="SSF56645">
    <property type="entry name" value="Acyl-CoA dehydrogenase NM domain-like"/>
    <property type="match status" value="2"/>
</dbReference>
<evidence type="ECO:0000256" key="4">
    <source>
        <dbReference type="ARBA" id="ARBA00009347"/>
    </source>
</evidence>
<evidence type="ECO:0000256" key="16">
    <source>
        <dbReference type="ARBA" id="ARBA00023136"/>
    </source>
</evidence>
<keyword evidence="13" id="KW-0560">Oxidoreductase</keyword>
<dbReference type="Gene3D" id="1.10.540.10">
    <property type="entry name" value="Acyl-CoA dehydrogenase/oxidase, N-terminal domain"/>
    <property type="match status" value="2"/>
</dbReference>
<dbReference type="Proteomes" id="UP000037069">
    <property type="component" value="Unassembled WGS sequence"/>
</dbReference>
<dbReference type="Gene3D" id="2.40.110.10">
    <property type="entry name" value="Butyryl-CoA Dehydrogenase, subunit A, domain 2"/>
    <property type="match status" value="2"/>
</dbReference>
<dbReference type="OrthoDB" id="2588832at2759"/>
<dbReference type="InterPro" id="IPR036250">
    <property type="entry name" value="AcylCo_DH-like_C"/>
</dbReference>
<evidence type="ECO:0000256" key="9">
    <source>
        <dbReference type="ARBA" id="ARBA00022827"/>
    </source>
</evidence>
<evidence type="ECO:0000259" key="30">
    <source>
        <dbReference type="Pfam" id="PF02771"/>
    </source>
</evidence>
<dbReference type="Pfam" id="PF00441">
    <property type="entry name" value="Acyl-CoA_dh_1"/>
    <property type="match status" value="2"/>
</dbReference>
<dbReference type="FunFam" id="1.20.140.10:FF:000008">
    <property type="entry name" value="acyl-CoA dehydrogenase family member 9, mitochondrial"/>
    <property type="match status" value="2"/>
</dbReference>
<evidence type="ECO:0000256" key="21">
    <source>
        <dbReference type="ARBA" id="ARBA00047893"/>
    </source>
</evidence>
<evidence type="ECO:0000256" key="8">
    <source>
        <dbReference type="ARBA" id="ARBA00022799"/>
    </source>
</evidence>
<dbReference type="CDD" id="cd01161">
    <property type="entry name" value="VLCAD"/>
    <property type="match status" value="2"/>
</dbReference>
<keyword evidence="10" id="KW-0276">Fatty acid metabolism</keyword>
<dbReference type="InterPro" id="IPR037069">
    <property type="entry name" value="AcylCoA_DH/ox_N_sf"/>
</dbReference>
<comment type="catalytic activity">
    <reaction evidence="21">
        <text>dodecanoyl-CoA + oxidized [electron-transfer flavoprotein] + H(+) = (2E)-dodecenoyl-CoA + reduced [electron-transfer flavoprotein]</text>
        <dbReference type="Rhea" id="RHEA:47296"/>
        <dbReference type="Rhea" id="RHEA-COMP:10685"/>
        <dbReference type="Rhea" id="RHEA-COMP:10686"/>
        <dbReference type="ChEBI" id="CHEBI:15378"/>
        <dbReference type="ChEBI" id="CHEBI:57330"/>
        <dbReference type="ChEBI" id="CHEBI:57375"/>
        <dbReference type="ChEBI" id="CHEBI:57692"/>
        <dbReference type="ChEBI" id="CHEBI:58307"/>
    </reaction>
    <physiologicalReaction direction="left-to-right" evidence="21">
        <dbReference type="Rhea" id="RHEA:47297"/>
    </physiologicalReaction>
</comment>
<comment type="similarity">
    <text evidence="4">Belongs to the acyl-CoA dehydrogenase family.</text>
</comment>
<dbReference type="EC" id="1.3.8.9" evidence="17"/>
<evidence type="ECO:0000313" key="32">
    <source>
        <dbReference type="EMBL" id="KNC32577.1"/>
    </source>
</evidence>
<evidence type="ECO:0000256" key="10">
    <source>
        <dbReference type="ARBA" id="ARBA00022832"/>
    </source>
</evidence>
<comment type="catalytic activity">
    <reaction evidence="23">
        <text>tetracosanoyl-CoA + oxidized [electron-transfer flavoprotein] + H(+) = (2E)-tetracosenoyl-CoA + reduced [electron-transfer flavoprotein]</text>
        <dbReference type="Rhea" id="RHEA:47232"/>
        <dbReference type="Rhea" id="RHEA-COMP:10685"/>
        <dbReference type="Rhea" id="RHEA-COMP:10686"/>
        <dbReference type="ChEBI" id="CHEBI:15378"/>
        <dbReference type="ChEBI" id="CHEBI:57692"/>
        <dbReference type="ChEBI" id="CHEBI:58307"/>
        <dbReference type="ChEBI" id="CHEBI:65052"/>
        <dbReference type="ChEBI" id="CHEBI:74693"/>
    </reaction>
    <physiologicalReaction direction="left-to-right" evidence="23">
        <dbReference type="Rhea" id="RHEA:47233"/>
    </physiologicalReaction>
</comment>
<name>A0A0L0CK38_LUCCU</name>
<keyword evidence="9" id="KW-0274">FAD</keyword>
<evidence type="ECO:0000256" key="24">
    <source>
        <dbReference type="ARBA" id="ARBA00049038"/>
    </source>
</evidence>
<evidence type="ECO:0000256" key="19">
    <source>
        <dbReference type="ARBA" id="ARBA00045422"/>
    </source>
</evidence>
<feature type="domain" description="Acyl-CoA dehydrogenase/oxidase C-terminal" evidence="28">
    <location>
        <begin position="298"/>
        <end position="444"/>
    </location>
</feature>
<dbReference type="GO" id="GO:0006631">
    <property type="term" value="P:fatty acid metabolic process"/>
    <property type="evidence" value="ECO:0007669"/>
    <property type="project" value="UniProtKB-KW"/>
</dbReference>
<dbReference type="AlphaFoldDB" id="A0A0L0CK38"/>
<dbReference type="PROSITE" id="PS00073">
    <property type="entry name" value="ACYL_COA_DH_2"/>
    <property type="match status" value="2"/>
</dbReference>
<comment type="cofactor">
    <cofactor evidence="1">
        <name>FAD</name>
        <dbReference type="ChEBI" id="CHEBI:57692"/>
    </cofactor>
</comment>
<dbReference type="InterPro" id="IPR009075">
    <property type="entry name" value="AcylCo_DH/oxidase_C"/>
</dbReference>
<dbReference type="PANTHER" id="PTHR43884:SF11">
    <property type="entry name" value="VERY LONG-CHAIN SPECIFIC ACYL-COA DEHYDROGENASE, MITOCHONDRIAL"/>
    <property type="match status" value="1"/>
</dbReference>
<dbReference type="EMBL" id="JRES01000301">
    <property type="protein sequence ID" value="KNC32577.1"/>
    <property type="molecule type" value="Genomic_DNA"/>
</dbReference>
<keyword evidence="11" id="KW-0809">Transit peptide</keyword>
<dbReference type="PANTHER" id="PTHR43884">
    <property type="entry name" value="ACYL-COA DEHYDROGENASE"/>
    <property type="match status" value="1"/>
</dbReference>
<proteinExistence type="inferred from homology"/>
<dbReference type="InterPro" id="IPR013786">
    <property type="entry name" value="AcylCoA_DH/ox_N"/>
</dbReference>
<accession>A0A0L0CK38</accession>
<dbReference type="STRING" id="7375.A0A0L0CK38"/>
<gene>
    <name evidence="32" type="ORF">FF38_13109</name>
</gene>
<evidence type="ECO:0000259" key="28">
    <source>
        <dbReference type="Pfam" id="PF00441"/>
    </source>
</evidence>
<dbReference type="GO" id="GO:0005743">
    <property type="term" value="C:mitochondrial inner membrane"/>
    <property type="evidence" value="ECO:0007669"/>
    <property type="project" value="UniProtKB-SubCell"/>
</dbReference>
<dbReference type="InterPro" id="IPR046373">
    <property type="entry name" value="Acyl-CoA_Oxase/DH_mid-dom_sf"/>
</dbReference>
<comment type="subcellular location">
    <subcellularLocation>
        <location evidence="2">Mitochondrion inner membrane</location>
        <topology evidence="2">Peripheral membrane protein</topology>
    </subcellularLocation>
</comment>
<dbReference type="Pfam" id="PF02770">
    <property type="entry name" value="Acyl-CoA_dh_M"/>
    <property type="match status" value="2"/>
</dbReference>
<keyword evidence="15" id="KW-0496">Mitochondrion</keyword>
<evidence type="ECO:0000256" key="23">
    <source>
        <dbReference type="ARBA" id="ARBA00048086"/>
    </source>
</evidence>
<evidence type="ECO:0000259" key="29">
    <source>
        <dbReference type="Pfam" id="PF02770"/>
    </source>
</evidence>
<comment type="function">
    <text evidence="19">Very long-chain specific acyl-CoA dehydrogenase is one of the acyl-CoA dehydrogenases that catalyze the first step of mitochondrial fatty acid beta-oxidation, an aerobic process breaking down fatty acids into acetyl-CoA and allowing the production of energy from fats. The first step of fatty acid beta-oxidation consists in the removal of one hydrogen from C-2 and C-3 of the straight-chain fatty acyl-CoA thioester, resulting in the formation of trans-2-enoyl-CoA. Among the different mitochondrial acyl-CoA dehydrogenases, very long-chain specific acyl-CoA dehydrogenase acts specifically on acyl-CoAs with saturated 12 to 24 carbons long primary chains.</text>
</comment>
<dbReference type="FunFam" id="2.40.110.10:FF:000006">
    <property type="entry name" value="very long-chain specific acyl-CoA dehydrogenase, mitochondrial"/>
    <property type="match status" value="2"/>
</dbReference>
<dbReference type="GO" id="GO:0000062">
    <property type="term" value="F:fatty-acyl-CoA binding"/>
    <property type="evidence" value="ECO:0007669"/>
    <property type="project" value="TreeGrafter"/>
</dbReference>
<feature type="domain" description="ACAD9/ACADV-like C-terminal" evidence="31">
    <location>
        <begin position="498"/>
        <end position="616"/>
    </location>
</feature>
<dbReference type="InterPro" id="IPR009100">
    <property type="entry name" value="AcylCoA_DH/oxidase_NM_dom_sf"/>
</dbReference>
<comment type="subunit">
    <text evidence="20">Homodimer. Homodimerizes after import into the mitochondrion.</text>
</comment>
<evidence type="ECO:0000313" key="33">
    <source>
        <dbReference type="Proteomes" id="UP000037069"/>
    </source>
</evidence>
<dbReference type="SUPFAM" id="SSF47203">
    <property type="entry name" value="Acyl-CoA dehydrogenase C-terminal domain-like"/>
    <property type="match status" value="4"/>
</dbReference>
<comment type="caution">
    <text evidence="32">The sequence shown here is derived from an EMBL/GenBank/DDBJ whole genome shotgun (WGS) entry which is preliminary data.</text>
</comment>
<comment type="catalytic activity">
    <reaction evidence="22">
        <text>oxidized [electron-transfer flavoprotein] + hexadecanoyl-CoA + H(+) = (2E)-hexadecenoyl-CoA + reduced [electron-transfer flavoprotein]</text>
        <dbReference type="Rhea" id="RHEA:43448"/>
        <dbReference type="Rhea" id="RHEA-COMP:10685"/>
        <dbReference type="Rhea" id="RHEA-COMP:10686"/>
        <dbReference type="ChEBI" id="CHEBI:15378"/>
        <dbReference type="ChEBI" id="CHEBI:57379"/>
        <dbReference type="ChEBI" id="CHEBI:57692"/>
        <dbReference type="ChEBI" id="CHEBI:58307"/>
        <dbReference type="ChEBI" id="CHEBI:61526"/>
    </reaction>
    <physiologicalReaction direction="left-to-right" evidence="22">
        <dbReference type="Rhea" id="RHEA:43449"/>
    </physiologicalReaction>
</comment>
<evidence type="ECO:0000256" key="11">
    <source>
        <dbReference type="ARBA" id="ARBA00022946"/>
    </source>
</evidence>
<keyword evidence="14" id="KW-0443">Lipid metabolism</keyword>
<comment type="catalytic activity">
    <reaction evidence="26">
        <text>eicosanoyl-CoA + oxidized [electron-transfer flavoprotein] + H(+) = (2E)-eicosenoyl-CoA + reduced [electron-transfer flavoprotein]</text>
        <dbReference type="Rhea" id="RHEA:47236"/>
        <dbReference type="Rhea" id="RHEA-COMP:10685"/>
        <dbReference type="Rhea" id="RHEA-COMP:10686"/>
        <dbReference type="ChEBI" id="CHEBI:15378"/>
        <dbReference type="ChEBI" id="CHEBI:57380"/>
        <dbReference type="ChEBI" id="CHEBI:57692"/>
        <dbReference type="ChEBI" id="CHEBI:58307"/>
        <dbReference type="ChEBI" id="CHEBI:74691"/>
    </reaction>
    <physiologicalReaction direction="left-to-right" evidence="26">
        <dbReference type="Rhea" id="RHEA:47237"/>
    </physiologicalReaction>
</comment>
<feature type="domain" description="ACAD9/ACADV-like C-terminal" evidence="31">
    <location>
        <begin position="1123"/>
        <end position="1239"/>
    </location>
</feature>
<organism evidence="32 33">
    <name type="scientific">Lucilia cuprina</name>
    <name type="common">Green bottle fly</name>
    <name type="synonym">Australian sheep blowfly</name>
    <dbReference type="NCBI Taxonomy" id="7375"/>
    <lineage>
        <taxon>Eukaryota</taxon>
        <taxon>Metazoa</taxon>
        <taxon>Ecdysozoa</taxon>
        <taxon>Arthropoda</taxon>
        <taxon>Hexapoda</taxon>
        <taxon>Insecta</taxon>
        <taxon>Pterygota</taxon>
        <taxon>Neoptera</taxon>
        <taxon>Endopterygota</taxon>
        <taxon>Diptera</taxon>
        <taxon>Brachycera</taxon>
        <taxon>Muscomorpha</taxon>
        <taxon>Oestroidea</taxon>
        <taxon>Calliphoridae</taxon>
        <taxon>Luciliinae</taxon>
        <taxon>Lucilia</taxon>
    </lineage>
</organism>
<evidence type="ECO:0000256" key="27">
    <source>
        <dbReference type="ARBA" id="ARBA00049224"/>
    </source>
</evidence>